<evidence type="ECO:0000313" key="2">
    <source>
        <dbReference type="Proteomes" id="UP000230108"/>
    </source>
</evidence>
<name>A0A2M7QFI5_9BACT</name>
<protein>
    <submittedName>
        <fullName evidence="1">Uncharacterized protein</fullName>
    </submittedName>
</protein>
<reference evidence="2" key="1">
    <citation type="submission" date="2017-09" db="EMBL/GenBank/DDBJ databases">
        <title>Depth-based differentiation of microbial function through sediment-hosted aquifers and enrichment of novel symbionts in the deep terrestrial subsurface.</title>
        <authorList>
            <person name="Probst A.J."/>
            <person name="Ladd B."/>
            <person name="Jarett J.K."/>
            <person name="Geller-Mcgrath D.E."/>
            <person name="Sieber C.M.K."/>
            <person name="Emerson J.B."/>
            <person name="Anantharaman K."/>
            <person name="Thomas B.C."/>
            <person name="Malmstrom R."/>
            <person name="Stieglmeier M."/>
            <person name="Klingl A."/>
            <person name="Woyke T."/>
            <person name="Ryan C.M."/>
            <person name="Banfield J.F."/>
        </authorList>
    </citation>
    <scope>NUCLEOTIDE SEQUENCE [LARGE SCALE GENOMIC DNA]</scope>
</reference>
<dbReference type="AlphaFoldDB" id="A0A2M7QFI5"/>
<organism evidence="1 2">
    <name type="scientific">Candidatus Roizmanbacteria bacterium CG_4_10_14_0_8_um_filter_39_9</name>
    <dbReference type="NCBI Taxonomy" id="1974829"/>
    <lineage>
        <taxon>Bacteria</taxon>
        <taxon>Candidatus Roizmaniibacteriota</taxon>
    </lineage>
</organism>
<dbReference type="EMBL" id="PFLF01000007">
    <property type="protein sequence ID" value="PIY69512.1"/>
    <property type="molecule type" value="Genomic_DNA"/>
</dbReference>
<evidence type="ECO:0000313" key="1">
    <source>
        <dbReference type="EMBL" id="PIY69512.1"/>
    </source>
</evidence>
<sequence length="169" mass="19110">MTEATISPEVQQMLPEAVREVTGLYMGDQLNNFLLRDQSLQEREQFWKETANEFLPFADKIIDLWEVVTDAETTKKGYPDFVGVHFFKAGDKEAESLLTDVLFARTIKSPGYMDYGMNVVKEAEVMVRELGVQDGLGGAQIKEITLDKTVESVLTGSLKLIRQTQLEKK</sequence>
<accession>A0A2M7QFI5</accession>
<comment type="caution">
    <text evidence="1">The sequence shown here is derived from an EMBL/GenBank/DDBJ whole genome shotgun (WGS) entry which is preliminary data.</text>
</comment>
<gene>
    <name evidence="1" type="ORF">COY90_00235</name>
</gene>
<dbReference type="Proteomes" id="UP000230108">
    <property type="component" value="Unassembled WGS sequence"/>
</dbReference>
<proteinExistence type="predicted"/>